<organism evidence="8 9">
    <name type="scientific">Thermoproteus tenax (strain ATCC 35583 / DSM 2078 / JCM 9277 / NBRC 100435 / Kra 1)</name>
    <dbReference type="NCBI Taxonomy" id="768679"/>
    <lineage>
        <taxon>Archaea</taxon>
        <taxon>Thermoproteota</taxon>
        <taxon>Thermoprotei</taxon>
        <taxon>Thermoproteales</taxon>
        <taxon>Thermoproteaceae</taxon>
        <taxon>Thermoproteus</taxon>
    </lineage>
</organism>
<dbReference type="InterPro" id="IPR000086">
    <property type="entry name" value="NUDIX_hydrolase_dom"/>
</dbReference>
<dbReference type="EMBL" id="FN869859">
    <property type="protein sequence ID" value="CCC82636.1"/>
    <property type="molecule type" value="Genomic_DNA"/>
</dbReference>
<evidence type="ECO:0000256" key="1">
    <source>
        <dbReference type="ARBA" id="ARBA00001936"/>
    </source>
</evidence>
<dbReference type="InterPro" id="IPR015797">
    <property type="entry name" value="NUDIX_hydrolase-like_dom_sf"/>
</dbReference>
<keyword evidence="6" id="KW-0464">Manganese</keyword>
<accession>G4RM41</accession>
<name>G4RM41_THETK</name>
<dbReference type="InterPro" id="IPR045121">
    <property type="entry name" value="CoAse"/>
</dbReference>
<sequence>MCLANETPPGGPNTAAVALLLQGGRFLLIKRAEREGDPWSGHVGFPGGHWKPGESLLDTVTREVLEEVGIDLRTAHLMGVMEPDSPMNARDLKVYPFVFELGSVGDIRLGEEVAGYMWVTKSDLVETEWRGRPAFNVMGWIVWGLTYRFIKRAIQCGII</sequence>
<dbReference type="Gene3D" id="3.90.79.10">
    <property type="entry name" value="Nucleoside Triphosphate Pyrophosphohydrolase"/>
    <property type="match status" value="1"/>
</dbReference>
<dbReference type="STRING" id="768679.TTX_2022"/>
<evidence type="ECO:0000259" key="7">
    <source>
        <dbReference type="PROSITE" id="PS51462"/>
    </source>
</evidence>
<dbReference type="PROSITE" id="PS00893">
    <property type="entry name" value="NUDIX_BOX"/>
    <property type="match status" value="1"/>
</dbReference>
<dbReference type="SUPFAM" id="SSF55811">
    <property type="entry name" value="Nudix"/>
    <property type="match status" value="1"/>
</dbReference>
<dbReference type="PaxDb" id="768679-TTX_2022"/>
<dbReference type="eggNOG" id="arCOG01072">
    <property type="taxonomic scope" value="Archaea"/>
</dbReference>
<keyword evidence="5" id="KW-0460">Magnesium</keyword>
<proteinExistence type="predicted"/>
<keyword evidence="3" id="KW-0479">Metal-binding</keyword>
<evidence type="ECO:0000256" key="6">
    <source>
        <dbReference type="ARBA" id="ARBA00023211"/>
    </source>
</evidence>
<dbReference type="EC" id="3.6.1.-" evidence="8"/>
<gene>
    <name evidence="8" type="primary">mutT</name>
    <name evidence="8" type="ordered locus">TTX_2022</name>
</gene>
<keyword evidence="4 8" id="KW-0378">Hydrolase</keyword>
<dbReference type="OrthoDB" id="40462at2157"/>
<feature type="domain" description="Nudix hydrolase" evidence="7">
    <location>
        <begin position="11"/>
        <end position="146"/>
    </location>
</feature>
<dbReference type="HOGENOM" id="CLU_040940_5_3_2"/>
<dbReference type="PANTHER" id="PTHR12992:SF11">
    <property type="entry name" value="MITOCHONDRIAL COENZYME A DIPHOSPHATASE NUDT8"/>
    <property type="match status" value="1"/>
</dbReference>
<dbReference type="RefSeq" id="WP_014127889.1">
    <property type="nucleotide sequence ID" value="NC_016070.1"/>
</dbReference>
<dbReference type="CDD" id="cd03426">
    <property type="entry name" value="NUDIX_CoAse_Nudt7"/>
    <property type="match status" value="1"/>
</dbReference>
<evidence type="ECO:0000256" key="2">
    <source>
        <dbReference type="ARBA" id="ARBA00001946"/>
    </source>
</evidence>
<dbReference type="PATRIC" id="fig|768679.9.peg.2047"/>
<evidence type="ECO:0000256" key="3">
    <source>
        <dbReference type="ARBA" id="ARBA00022723"/>
    </source>
</evidence>
<dbReference type="InterPro" id="IPR020084">
    <property type="entry name" value="NUDIX_hydrolase_CS"/>
</dbReference>
<dbReference type="AlphaFoldDB" id="G4RM41"/>
<dbReference type="PROSITE" id="PS51462">
    <property type="entry name" value="NUDIX"/>
    <property type="match status" value="1"/>
</dbReference>
<evidence type="ECO:0000256" key="5">
    <source>
        <dbReference type="ARBA" id="ARBA00022842"/>
    </source>
</evidence>
<dbReference type="Proteomes" id="UP000002654">
    <property type="component" value="Chromosome"/>
</dbReference>
<dbReference type="GO" id="GO:0046872">
    <property type="term" value="F:metal ion binding"/>
    <property type="evidence" value="ECO:0007669"/>
    <property type="project" value="UniProtKB-KW"/>
</dbReference>
<reference evidence="8 9" key="1">
    <citation type="journal article" date="2011" name="PLoS ONE">
        <title>The complete genome sequence of Thermoproteus tenax: a physiologically versatile member of the Crenarchaeota.</title>
        <authorList>
            <person name="Siebers B."/>
            <person name="Zaparty M."/>
            <person name="Raddatz G."/>
            <person name="Tjaden B."/>
            <person name="Albers S.V."/>
            <person name="Bell S.D."/>
            <person name="Blombach F."/>
            <person name="Kletzin A."/>
            <person name="Kyrpides N."/>
            <person name="Lanz C."/>
            <person name="Plagens A."/>
            <person name="Rampp M."/>
            <person name="Rosinus A."/>
            <person name="von Jan M."/>
            <person name="Makarova K.S."/>
            <person name="Klenk H.P."/>
            <person name="Schuster S.C."/>
            <person name="Hensel R."/>
        </authorList>
    </citation>
    <scope>NUCLEOTIDE SEQUENCE [LARGE SCALE GENOMIC DNA]</scope>
    <source>
        <strain evidence="9">ATCC 35583 / DSM 2078 / JCM 9277 / NBRC 100435 / Kra 1</strain>
    </source>
</reference>
<dbReference type="KEGG" id="ttn:TTX_2022"/>
<protein>
    <submittedName>
        <fullName evidence="8">MutT/nudix family protein</fullName>
        <ecNumber evidence="8">3.6.1.-</ecNumber>
    </submittedName>
</protein>
<evidence type="ECO:0000256" key="4">
    <source>
        <dbReference type="ARBA" id="ARBA00022801"/>
    </source>
</evidence>
<evidence type="ECO:0000313" key="9">
    <source>
        <dbReference type="Proteomes" id="UP000002654"/>
    </source>
</evidence>
<dbReference type="GeneID" id="11262911"/>
<dbReference type="GO" id="GO:0010945">
    <property type="term" value="F:coenzyme A diphosphatase activity"/>
    <property type="evidence" value="ECO:0007669"/>
    <property type="project" value="InterPro"/>
</dbReference>
<comment type="cofactor">
    <cofactor evidence="2">
        <name>Mg(2+)</name>
        <dbReference type="ChEBI" id="CHEBI:18420"/>
    </cofactor>
</comment>
<comment type="cofactor">
    <cofactor evidence="1">
        <name>Mn(2+)</name>
        <dbReference type="ChEBI" id="CHEBI:29035"/>
    </cofactor>
</comment>
<dbReference type="Pfam" id="PF00293">
    <property type="entry name" value="NUDIX"/>
    <property type="match status" value="1"/>
</dbReference>
<evidence type="ECO:0000313" key="8">
    <source>
        <dbReference type="EMBL" id="CCC82636.1"/>
    </source>
</evidence>
<keyword evidence="9" id="KW-1185">Reference proteome</keyword>
<dbReference type="PANTHER" id="PTHR12992">
    <property type="entry name" value="NUDIX HYDROLASE"/>
    <property type="match status" value="1"/>
</dbReference>